<evidence type="ECO:0000313" key="1">
    <source>
        <dbReference type="EMBL" id="ABY35506.1"/>
    </source>
</evidence>
<protein>
    <submittedName>
        <fullName evidence="1">Uncharacterized protein</fullName>
    </submittedName>
</protein>
<name>A9WGH4_CHLAA</name>
<dbReference type="HOGENOM" id="CLU_1730022_0_0_0"/>
<dbReference type="eggNOG" id="ENOG5030T8Y">
    <property type="taxonomic scope" value="Bacteria"/>
</dbReference>
<dbReference type="PATRIC" id="fig|324602.8.peg.2603"/>
<gene>
    <name evidence="1" type="ordered locus">Caur_2297</name>
</gene>
<sequence>MKVYAYVLRVGLGYLEGYARSLGQPLYHWIADGACLTMGEGMPQDWREQGAVFGPQGELRWWRTENNYQALLLTSDPVDGLDPISGIWEAKEGTFFLQNLNDLRVNPNFPAYPHGSSNGRFKAMIYYCNGIATFISLRELLTVQGGCDGKAEGLG</sequence>
<evidence type="ECO:0000313" key="2">
    <source>
        <dbReference type="Proteomes" id="UP000002008"/>
    </source>
</evidence>
<dbReference type="EnsemblBacteria" id="ABY35506">
    <property type="protein sequence ID" value="ABY35506"/>
    <property type="gene ID" value="Caur_2297"/>
</dbReference>
<accession>A9WGH4</accession>
<dbReference type="RefSeq" id="WP_012258160.1">
    <property type="nucleotide sequence ID" value="NC_010175.1"/>
</dbReference>
<dbReference type="STRING" id="324602.Caur_2297"/>
<dbReference type="EMBL" id="CP000909">
    <property type="protein sequence ID" value="ABY35506.1"/>
    <property type="molecule type" value="Genomic_DNA"/>
</dbReference>
<keyword evidence="2" id="KW-1185">Reference proteome</keyword>
<proteinExistence type="predicted"/>
<reference evidence="2" key="1">
    <citation type="journal article" date="2011" name="BMC Genomics">
        <title>Complete genome sequence of the filamentous anoxygenic phototrophic bacterium Chloroflexus aurantiacus.</title>
        <authorList>
            <person name="Tang K.H."/>
            <person name="Barry K."/>
            <person name="Chertkov O."/>
            <person name="Dalin E."/>
            <person name="Han C.S."/>
            <person name="Hauser L.J."/>
            <person name="Honchak B.M."/>
            <person name="Karbach L.E."/>
            <person name="Land M.L."/>
            <person name="Lapidus A."/>
            <person name="Larimer F.W."/>
            <person name="Mikhailova N."/>
            <person name="Pitluck S."/>
            <person name="Pierson B.K."/>
            <person name="Blankenship R.E."/>
        </authorList>
    </citation>
    <scope>NUCLEOTIDE SEQUENCE [LARGE SCALE GENOMIC DNA]</scope>
    <source>
        <strain evidence="2">ATCC 29366 / DSM 635 / J-10-fl</strain>
    </source>
</reference>
<dbReference type="KEGG" id="cau:Caur_2297"/>
<dbReference type="InParanoid" id="A9WGH4"/>
<organism evidence="1 2">
    <name type="scientific">Chloroflexus aurantiacus (strain ATCC 29366 / DSM 635 / J-10-fl)</name>
    <dbReference type="NCBI Taxonomy" id="324602"/>
    <lineage>
        <taxon>Bacteria</taxon>
        <taxon>Bacillati</taxon>
        <taxon>Chloroflexota</taxon>
        <taxon>Chloroflexia</taxon>
        <taxon>Chloroflexales</taxon>
        <taxon>Chloroflexineae</taxon>
        <taxon>Chloroflexaceae</taxon>
        <taxon>Chloroflexus</taxon>
    </lineage>
</organism>
<dbReference type="AlphaFoldDB" id="A9WGH4"/>
<dbReference type="Proteomes" id="UP000002008">
    <property type="component" value="Chromosome"/>
</dbReference>